<dbReference type="Pfam" id="PF10330">
    <property type="entry name" value="Stb3"/>
    <property type="match status" value="1"/>
</dbReference>
<dbReference type="Proteomes" id="UP000774617">
    <property type="component" value="Unassembled WGS sequence"/>
</dbReference>
<reference evidence="2 3" key="1">
    <citation type="journal article" date="2021" name="Nat. Commun.">
        <title>Genetic determinants of endophytism in the Arabidopsis root mycobiome.</title>
        <authorList>
            <person name="Mesny F."/>
            <person name="Miyauchi S."/>
            <person name="Thiergart T."/>
            <person name="Pickel B."/>
            <person name="Atanasova L."/>
            <person name="Karlsson M."/>
            <person name="Huettel B."/>
            <person name="Barry K.W."/>
            <person name="Haridas S."/>
            <person name="Chen C."/>
            <person name="Bauer D."/>
            <person name="Andreopoulos W."/>
            <person name="Pangilinan J."/>
            <person name="LaButti K."/>
            <person name="Riley R."/>
            <person name="Lipzen A."/>
            <person name="Clum A."/>
            <person name="Drula E."/>
            <person name="Henrissat B."/>
            <person name="Kohler A."/>
            <person name="Grigoriev I.V."/>
            <person name="Martin F.M."/>
            <person name="Hacquard S."/>
        </authorList>
    </citation>
    <scope>NUCLEOTIDE SEQUENCE [LARGE SCALE GENOMIC DNA]</scope>
    <source>
        <strain evidence="2 3">MPI-SDFR-AT-0080</strain>
    </source>
</reference>
<feature type="compositionally biased region" description="Polar residues" evidence="1">
    <location>
        <begin position="364"/>
        <end position="373"/>
    </location>
</feature>
<protein>
    <submittedName>
        <fullName evidence="2">Sin3 binding protein-domain-containing protein</fullName>
    </submittedName>
</protein>
<gene>
    <name evidence="2" type="ORF">B0J12DRAFT_96481</name>
</gene>
<name>A0ABQ8G9F4_9PEZI</name>
<feature type="compositionally biased region" description="Pro residues" evidence="1">
    <location>
        <begin position="43"/>
        <end position="54"/>
    </location>
</feature>
<proteinExistence type="predicted"/>
<evidence type="ECO:0000256" key="1">
    <source>
        <dbReference type="SAM" id="MobiDB-lite"/>
    </source>
</evidence>
<dbReference type="PANTHER" id="PTHR28164:SF1">
    <property type="entry name" value="PROTEIN STB3"/>
    <property type="match status" value="1"/>
</dbReference>
<dbReference type="InterPro" id="IPR018818">
    <property type="entry name" value="Stb3"/>
</dbReference>
<accession>A0ABQ8G9F4</accession>
<keyword evidence="3" id="KW-1185">Reference proteome</keyword>
<dbReference type="PANTHER" id="PTHR28164">
    <property type="entry name" value="PROTEIN STB3"/>
    <property type="match status" value="1"/>
</dbReference>
<dbReference type="EMBL" id="JAGTJR010000014">
    <property type="protein sequence ID" value="KAH7049170.1"/>
    <property type="molecule type" value="Genomic_DNA"/>
</dbReference>
<feature type="region of interest" description="Disordered" evidence="1">
    <location>
        <begin position="363"/>
        <end position="398"/>
    </location>
</feature>
<evidence type="ECO:0000313" key="3">
    <source>
        <dbReference type="Proteomes" id="UP000774617"/>
    </source>
</evidence>
<sequence length="424" mass="45027">MASTAPSKPISPFAKAFSSHSSSVEIPKPQDPTTGNHRAAMLPTPPNSISPTLPPQHKLHSAPAPNTSYNTQNDSDVDLLDADQSAAPAPLSSAALSGLEAIDTITPAMLAKNHLPDILLSNGPVAIRHVLMNLAQSVPGFSRIPQARARRLVVAALESRTIGSSAVKDGEVVFEKVGWGRWDAYIMGQPRPERNTGHGIPVGGMRQSAFSPPASVPDSYAMSADGLQIPRGYDRASFTHHGHSGRRQDLYSGSWAASSAISGHDASDYDVDMNMAEHEADKMSMDGDDAGYDSPPAPEAMEDDIDLDEEDEATDEEDWAGIGAQVLRQGSMGGFGGGLGRGGVMRDYNRLSRNTTVRAKLSPQPRSFSQTYANARGSPRGVSASYQERPTPGSGFAPAGWTAMAQQNPQEREAIEALLKMGSM</sequence>
<evidence type="ECO:0000313" key="2">
    <source>
        <dbReference type="EMBL" id="KAH7049170.1"/>
    </source>
</evidence>
<feature type="compositionally biased region" description="Polar residues" evidence="1">
    <location>
        <begin position="64"/>
        <end position="74"/>
    </location>
</feature>
<feature type="region of interest" description="Disordered" evidence="1">
    <location>
        <begin position="1"/>
        <end position="75"/>
    </location>
</feature>
<comment type="caution">
    <text evidence="2">The sequence shown here is derived from an EMBL/GenBank/DDBJ whole genome shotgun (WGS) entry which is preliminary data.</text>
</comment>
<organism evidence="2 3">
    <name type="scientific">Macrophomina phaseolina</name>
    <dbReference type="NCBI Taxonomy" id="35725"/>
    <lineage>
        <taxon>Eukaryota</taxon>
        <taxon>Fungi</taxon>
        <taxon>Dikarya</taxon>
        <taxon>Ascomycota</taxon>
        <taxon>Pezizomycotina</taxon>
        <taxon>Dothideomycetes</taxon>
        <taxon>Dothideomycetes incertae sedis</taxon>
        <taxon>Botryosphaeriales</taxon>
        <taxon>Botryosphaeriaceae</taxon>
        <taxon>Macrophomina</taxon>
    </lineage>
</organism>